<reference evidence="8" key="1">
    <citation type="journal article" date="2015" name="BMC Plant Biol.">
        <title>NDH expression marks major transitions in plant evolution and reveals coordinate intracellular gene loss.</title>
        <authorList>
            <person name="Ruhlman T.A."/>
            <person name="Chang W.J."/>
            <person name="Chen J.J."/>
            <person name="Huang Y.T."/>
            <person name="Chan M.T."/>
            <person name="Zhang J."/>
            <person name="Liao D.C."/>
            <person name="Blazier J.C."/>
            <person name="Jin X."/>
            <person name="Shih M.C."/>
            <person name="Jansen R.K."/>
            <person name="Lin C.S."/>
        </authorList>
    </citation>
    <scope>NUCLEOTIDE SEQUENCE</scope>
</reference>
<keyword evidence="4" id="KW-0809">Transit peptide</keyword>
<gene>
    <name evidence="8" type="primary">1</name>
    <name evidence="8" type="synonym">PQL2</name>
</gene>
<dbReference type="GO" id="GO:0009535">
    <property type="term" value="C:chloroplast thylakoid membrane"/>
    <property type="evidence" value="ECO:0007669"/>
    <property type="project" value="UniProtKB-SubCell"/>
</dbReference>
<keyword evidence="6" id="KW-0472">Membrane</keyword>
<dbReference type="GO" id="GO:0009654">
    <property type="term" value="C:photosystem II oxygen evolving complex"/>
    <property type="evidence" value="ECO:0007669"/>
    <property type="project" value="InterPro"/>
</dbReference>
<evidence type="ECO:0000256" key="3">
    <source>
        <dbReference type="ARBA" id="ARBA00022640"/>
    </source>
</evidence>
<dbReference type="PANTHER" id="PTHR33399:SF2">
    <property type="entry name" value="PHOTOSYNTHETIC NDH SUBUNIT OF LUMENAL LOCATION 3, CHLOROPLASTIC"/>
    <property type="match status" value="1"/>
</dbReference>
<dbReference type="AlphaFoldDB" id="A0A0F7GXX5"/>
<dbReference type="SUPFAM" id="SSF101112">
    <property type="entry name" value="Oxygen-evolving enhancer protein 3"/>
    <property type="match status" value="1"/>
</dbReference>
<comment type="similarity">
    <text evidence="7">Belongs to the PsbQ family.</text>
</comment>
<dbReference type="Gene3D" id="1.20.120.290">
    <property type="entry name" value="Oxygen-evolving enhancer protein 3 (PsbQ), four-helix up-down bundle"/>
    <property type="match status" value="1"/>
</dbReference>
<dbReference type="PANTHER" id="PTHR33399">
    <property type="entry name" value="OXYGEN-EVOLVING ENHANCER PROTEIN 3-1, CHLOROPLASTIC"/>
    <property type="match status" value="1"/>
</dbReference>
<dbReference type="GO" id="GO:0005509">
    <property type="term" value="F:calcium ion binding"/>
    <property type="evidence" value="ECO:0007669"/>
    <property type="project" value="InterPro"/>
</dbReference>
<keyword evidence="5" id="KW-0793">Thylakoid</keyword>
<dbReference type="GO" id="GO:0009767">
    <property type="term" value="P:photosynthetic electron transport chain"/>
    <property type="evidence" value="ECO:0007669"/>
    <property type="project" value="TreeGrafter"/>
</dbReference>
<evidence type="ECO:0000256" key="1">
    <source>
        <dbReference type="ARBA" id="ARBA00004334"/>
    </source>
</evidence>
<dbReference type="InterPro" id="IPR023222">
    <property type="entry name" value="PsbQ-like_dom_sf"/>
</dbReference>
<dbReference type="InterPro" id="IPR008797">
    <property type="entry name" value="PSII_PsbQ"/>
</dbReference>
<evidence type="ECO:0000256" key="5">
    <source>
        <dbReference type="ARBA" id="ARBA00023078"/>
    </source>
</evidence>
<dbReference type="Pfam" id="PF05757">
    <property type="entry name" value="PsbQ"/>
    <property type="match status" value="1"/>
</dbReference>
<evidence type="ECO:0000256" key="2">
    <source>
        <dbReference type="ARBA" id="ARBA00022528"/>
    </source>
</evidence>
<organism evidence="8">
    <name type="scientific">Cypripedium formosanum</name>
    <dbReference type="NCBI Taxonomy" id="53042"/>
    <lineage>
        <taxon>Eukaryota</taxon>
        <taxon>Viridiplantae</taxon>
        <taxon>Streptophyta</taxon>
        <taxon>Embryophyta</taxon>
        <taxon>Tracheophyta</taxon>
        <taxon>Spermatophyta</taxon>
        <taxon>Magnoliopsida</taxon>
        <taxon>Liliopsida</taxon>
        <taxon>Asparagales</taxon>
        <taxon>Orchidaceae</taxon>
        <taxon>Cypripedioideae</taxon>
        <taxon>Cypripedium</taxon>
    </lineage>
</organism>
<proteinExistence type="evidence at transcript level"/>
<comment type="subcellular location">
    <subcellularLocation>
        <location evidence="1">Plastid</location>
        <location evidence="1">Chloroplast thylakoid membrane</location>
    </subcellularLocation>
</comment>
<dbReference type="EMBL" id="KM584090">
    <property type="protein sequence ID" value="AKG62190.1"/>
    <property type="molecule type" value="mRNA"/>
</dbReference>
<protein>
    <submittedName>
        <fullName evidence="8">Photosynthetic NDH subcomplex L 3</fullName>
    </submittedName>
</protein>
<name>A0A0F7GXX5_9ASPA</name>
<keyword evidence="2" id="KW-0150">Chloroplast</keyword>
<dbReference type="InterPro" id="IPR054099">
    <property type="entry name" value="PSII_PsbQ_pln"/>
</dbReference>
<dbReference type="GO" id="GO:0019898">
    <property type="term" value="C:extrinsic component of membrane"/>
    <property type="evidence" value="ECO:0007669"/>
    <property type="project" value="InterPro"/>
</dbReference>
<keyword evidence="3" id="KW-0934">Plastid</keyword>
<evidence type="ECO:0000313" key="8">
    <source>
        <dbReference type="EMBL" id="AKG62190.1"/>
    </source>
</evidence>
<evidence type="ECO:0000256" key="6">
    <source>
        <dbReference type="ARBA" id="ARBA00023136"/>
    </source>
</evidence>
<accession>A0A0F7GXX5</accession>
<evidence type="ECO:0000256" key="7">
    <source>
        <dbReference type="ARBA" id="ARBA00035649"/>
    </source>
</evidence>
<sequence length="244" mass="26201">MARTMASIAGIRGCPHAALEGKQLAAPAAARVAVGITGAQAQHGHAEGDAHSGRRAMLGLVAAGIVGGAFAGSALAEDKPVKARPPKPSPGNPYGDEENGLWLPGFIPIPKVANKINNPDTGTRSFVQLGVYVANIGPEGSAYRIRQNAFDLLGWGDLLGRDAWNYLKKYLQLKSTIMYYDFDTIITGASEEQKQPLTDLANRLFSNFEKLEKAVKMKDDPSTRSCYDETTVILKEVMDRMAIA</sequence>
<evidence type="ECO:0000256" key="4">
    <source>
        <dbReference type="ARBA" id="ARBA00022946"/>
    </source>
</evidence>